<evidence type="ECO:0000256" key="4">
    <source>
        <dbReference type="ARBA" id="ARBA00022980"/>
    </source>
</evidence>
<evidence type="ECO:0000313" key="11">
    <source>
        <dbReference type="Proteomes" id="UP000550707"/>
    </source>
</evidence>
<keyword evidence="3" id="KW-0809">Transit peptide</keyword>
<dbReference type="InterPro" id="IPR036870">
    <property type="entry name" value="Ribosomal_bS18_sf"/>
</dbReference>
<sequence>MACVIAVCSGLGRKKLTHFITAAASLRNPGTRAVLWRSCSQYKQVTSNEDLPIPMENPYKEPLKKCILCGKCVDYKNVQLLSQFISPFTGCIHGRHITGLCGKKQKEVTKAIKRAQIMGFMPVTYKDPAYLKDPKVCNIKYR</sequence>
<keyword evidence="11" id="KW-1185">Reference proteome</keyword>
<comment type="similarity">
    <text evidence="2">Belongs to the bacterial ribosomal protein bS18 family.</text>
</comment>
<dbReference type="GO" id="GO:0070181">
    <property type="term" value="F:small ribosomal subunit rRNA binding"/>
    <property type="evidence" value="ECO:0007669"/>
    <property type="project" value="TreeGrafter"/>
</dbReference>
<dbReference type="InParanoid" id="A0A7J8JX89"/>
<dbReference type="Proteomes" id="UP000550707">
    <property type="component" value="Unassembled WGS sequence"/>
</dbReference>
<protein>
    <recommendedName>
        <fullName evidence="7">Small ribosomal subunit protein bS18m</fullName>
    </recommendedName>
    <alternativeName>
        <fullName evidence="9">28S ribosomal protein S18-1, mitochondrial</fullName>
    </alternativeName>
    <alternativeName>
        <fullName evidence="8">28S ribosomal protein S18c, mitochondrial</fullName>
    </alternativeName>
</protein>
<keyword evidence="6" id="KW-0687">Ribonucleoprotein</keyword>
<gene>
    <name evidence="10" type="ORF">HJG59_012490</name>
</gene>
<dbReference type="EMBL" id="JACASF010000001">
    <property type="protein sequence ID" value="KAF6501466.1"/>
    <property type="molecule type" value="Genomic_DNA"/>
</dbReference>
<evidence type="ECO:0000256" key="5">
    <source>
        <dbReference type="ARBA" id="ARBA00023128"/>
    </source>
</evidence>
<reference evidence="10 11" key="1">
    <citation type="journal article" date="2020" name="Nature">
        <title>Six reference-quality genomes reveal evolution of bat adaptations.</title>
        <authorList>
            <person name="Jebb D."/>
            <person name="Huang Z."/>
            <person name="Pippel M."/>
            <person name="Hughes G.M."/>
            <person name="Lavrichenko K."/>
            <person name="Devanna P."/>
            <person name="Winkler S."/>
            <person name="Jermiin L.S."/>
            <person name="Skirmuntt E.C."/>
            <person name="Katzourakis A."/>
            <person name="Burkitt-Gray L."/>
            <person name="Ray D.A."/>
            <person name="Sullivan K.A.M."/>
            <person name="Roscito J.G."/>
            <person name="Kirilenko B.M."/>
            <person name="Davalos L.M."/>
            <person name="Corthals A.P."/>
            <person name="Power M.L."/>
            <person name="Jones G."/>
            <person name="Ransome R.D."/>
            <person name="Dechmann D.K.N."/>
            <person name="Locatelli A.G."/>
            <person name="Puechmaille S.J."/>
            <person name="Fedrigo O."/>
            <person name="Jarvis E.D."/>
            <person name="Hiller M."/>
            <person name="Vernes S.C."/>
            <person name="Myers E.W."/>
            <person name="Teeling E.C."/>
        </authorList>
    </citation>
    <scope>NUCLEOTIDE SEQUENCE [LARGE SCALE GENOMIC DNA]</scope>
    <source>
        <strain evidence="10">MMolMol1</strain>
        <tissue evidence="10">Muscle</tissue>
    </source>
</reference>
<evidence type="ECO:0000256" key="7">
    <source>
        <dbReference type="ARBA" id="ARBA00035264"/>
    </source>
</evidence>
<dbReference type="NCBIfam" id="TIGR00165">
    <property type="entry name" value="S18"/>
    <property type="match status" value="1"/>
</dbReference>
<dbReference type="Pfam" id="PF01084">
    <property type="entry name" value="Ribosomal_S18"/>
    <property type="match status" value="1"/>
</dbReference>
<dbReference type="InterPro" id="IPR018275">
    <property type="entry name" value="Ribosomal_bS18_CS"/>
</dbReference>
<dbReference type="GO" id="GO:0003735">
    <property type="term" value="F:structural constituent of ribosome"/>
    <property type="evidence" value="ECO:0007669"/>
    <property type="project" value="InterPro"/>
</dbReference>
<evidence type="ECO:0000256" key="1">
    <source>
        <dbReference type="ARBA" id="ARBA00004173"/>
    </source>
</evidence>
<dbReference type="GO" id="GO:0005763">
    <property type="term" value="C:mitochondrial small ribosomal subunit"/>
    <property type="evidence" value="ECO:0007669"/>
    <property type="project" value="UniProtKB-ARBA"/>
</dbReference>
<accession>A0A7J8JX89</accession>
<comment type="subcellular location">
    <subcellularLocation>
        <location evidence="1">Mitochondrion</location>
    </subcellularLocation>
</comment>
<evidence type="ECO:0000256" key="9">
    <source>
        <dbReference type="ARBA" id="ARBA00080084"/>
    </source>
</evidence>
<dbReference type="Gene3D" id="4.10.640.10">
    <property type="entry name" value="Ribosomal protein S18"/>
    <property type="match status" value="1"/>
</dbReference>
<dbReference type="PANTHER" id="PTHR13479">
    <property type="entry name" value="30S RIBOSOMAL PROTEIN S18"/>
    <property type="match status" value="1"/>
</dbReference>
<dbReference type="GO" id="GO:0032543">
    <property type="term" value="P:mitochondrial translation"/>
    <property type="evidence" value="ECO:0007669"/>
    <property type="project" value="TreeGrafter"/>
</dbReference>
<dbReference type="FunFam" id="4.10.640.10:FF:000007">
    <property type="entry name" value="28S ribosomal protein S18c, mitochondrial"/>
    <property type="match status" value="1"/>
</dbReference>
<dbReference type="PANTHER" id="PTHR13479:SF40">
    <property type="entry name" value="SMALL RIBOSOMAL SUBUNIT PROTEIN BS18M"/>
    <property type="match status" value="1"/>
</dbReference>
<organism evidence="10 11">
    <name type="scientific">Molossus molossus</name>
    <name type="common">Pallas' mastiff bat</name>
    <name type="synonym">Vespertilio molossus</name>
    <dbReference type="NCBI Taxonomy" id="27622"/>
    <lineage>
        <taxon>Eukaryota</taxon>
        <taxon>Metazoa</taxon>
        <taxon>Chordata</taxon>
        <taxon>Craniata</taxon>
        <taxon>Vertebrata</taxon>
        <taxon>Euteleostomi</taxon>
        <taxon>Mammalia</taxon>
        <taxon>Eutheria</taxon>
        <taxon>Laurasiatheria</taxon>
        <taxon>Chiroptera</taxon>
        <taxon>Yangochiroptera</taxon>
        <taxon>Molossidae</taxon>
        <taxon>Molossus</taxon>
    </lineage>
</organism>
<dbReference type="InterPro" id="IPR001648">
    <property type="entry name" value="Ribosomal_bS18"/>
</dbReference>
<evidence type="ECO:0000256" key="3">
    <source>
        <dbReference type="ARBA" id="ARBA00022946"/>
    </source>
</evidence>
<dbReference type="OrthoDB" id="10066799at2759"/>
<evidence type="ECO:0000256" key="8">
    <source>
        <dbReference type="ARBA" id="ARBA00076783"/>
    </source>
</evidence>
<name>A0A7J8JX89_MOLMO</name>
<evidence type="ECO:0000256" key="2">
    <source>
        <dbReference type="ARBA" id="ARBA00005589"/>
    </source>
</evidence>
<proteinExistence type="inferred from homology"/>
<comment type="caution">
    <text evidence="10">The sequence shown here is derived from an EMBL/GenBank/DDBJ whole genome shotgun (WGS) entry which is preliminary data.</text>
</comment>
<dbReference type="GO" id="GO:0005743">
    <property type="term" value="C:mitochondrial inner membrane"/>
    <property type="evidence" value="ECO:0007669"/>
    <property type="project" value="UniProtKB-ARBA"/>
</dbReference>
<keyword evidence="4 10" id="KW-0689">Ribosomal protein</keyword>
<dbReference type="SUPFAM" id="SSF46911">
    <property type="entry name" value="Ribosomal protein S18"/>
    <property type="match status" value="1"/>
</dbReference>
<keyword evidence="5" id="KW-0496">Mitochondrion</keyword>
<evidence type="ECO:0000313" key="10">
    <source>
        <dbReference type="EMBL" id="KAF6501466.1"/>
    </source>
</evidence>
<dbReference type="FunCoup" id="A0A7J8JX89">
    <property type="interactions" value="1631"/>
</dbReference>
<evidence type="ECO:0000256" key="6">
    <source>
        <dbReference type="ARBA" id="ARBA00023274"/>
    </source>
</evidence>
<dbReference type="PROSITE" id="PS00057">
    <property type="entry name" value="RIBOSOMAL_S18"/>
    <property type="match status" value="1"/>
</dbReference>
<dbReference type="AlphaFoldDB" id="A0A7J8JX89"/>